<keyword evidence="6" id="KW-0243">Dynein</keyword>
<evidence type="ECO:0000256" key="10">
    <source>
        <dbReference type="ARBA" id="ARBA00023212"/>
    </source>
</evidence>
<evidence type="ECO:0008006" key="17">
    <source>
        <dbReference type="Google" id="ProtNLM"/>
    </source>
</evidence>
<evidence type="ECO:0000259" key="13">
    <source>
        <dbReference type="Pfam" id="PF08393"/>
    </source>
</evidence>
<keyword evidence="2" id="KW-0963">Cytoplasm</keyword>
<proteinExistence type="predicted"/>
<comment type="caution">
    <text evidence="15">The sequence shown here is derived from an EMBL/GenBank/DDBJ whole genome shotgun (WGS) entry which is preliminary data.</text>
</comment>
<dbReference type="InterPro" id="IPR026983">
    <property type="entry name" value="DHC"/>
</dbReference>
<dbReference type="FunFam" id="1.10.287.2620:FF:000002">
    <property type="entry name" value="Dynein heavy chain 2, axonemal"/>
    <property type="match status" value="1"/>
</dbReference>
<evidence type="ECO:0000256" key="12">
    <source>
        <dbReference type="SAM" id="Coils"/>
    </source>
</evidence>
<dbReference type="FunFam" id="3.20.180.20:FF:000003">
    <property type="entry name" value="Dynein heavy chain 12, axonemal"/>
    <property type="match status" value="1"/>
</dbReference>
<evidence type="ECO:0000259" key="14">
    <source>
        <dbReference type="Pfam" id="PF12774"/>
    </source>
</evidence>
<reference evidence="15" key="1">
    <citation type="submission" date="2021-02" db="EMBL/GenBank/DDBJ databases">
        <authorList>
            <person name="Dougan E. K."/>
            <person name="Rhodes N."/>
            <person name="Thang M."/>
            <person name="Chan C."/>
        </authorList>
    </citation>
    <scope>NUCLEOTIDE SEQUENCE</scope>
</reference>
<keyword evidence="8" id="KW-0969">Cilium</keyword>
<dbReference type="Proteomes" id="UP000654075">
    <property type="component" value="Unassembled WGS sequence"/>
</dbReference>
<dbReference type="InterPro" id="IPR035699">
    <property type="entry name" value="AAA_6"/>
</dbReference>
<keyword evidence="9" id="KW-0505">Motor protein</keyword>
<comment type="subcellular location">
    <subcellularLocation>
        <location evidence="1">Cytoplasm</location>
        <location evidence="1">Cytoskeleton</location>
        <location evidence="1">Cilium axoneme</location>
    </subcellularLocation>
</comment>
<dbReference type="OMA" id="CNIAETH"/>
<keyword evidence="10" id="KW-0206">Cytoskeleton</keyword>
<evidence type="ECO:0000256" key="2">
    <source>
        <dbReference type="ARBA" id="ARBA00022490"/>
    </source>
</evidence>
<dbReference type="PANTHER" id="PTHR45703:SF1">
    <property type="entry name" value="DYNEINS HEAVY CHAIN"/>
    <property type="match status" value="1"/>
</dbReference>
<dbReference type="Gene3D" id="1.10.287.2620">
    <property type="match status" value="1"/>
</dbReference>
<feature type="coiled-coil region" evidence="12">
    <location>
        <begin position="305"/>
        <end position="335"/>
    </location>
</feature>
<dbReference type="Pfam" id="PF12774">
    <property type="entry name" value="AAA_6"/>
    <property type="match status" value="1"/>
</dbReference>
<keyword evidence="16" id="KW-1185">Reference proteome</keyword>
<dbReference type="InterPro" id="IPR042222">
    <property type="entry name" value="Dynein_2_N"/>
</dbReference>
<keyword evidence="4" id="KW-0547">Nucleotide-binding</keyword>
<evidence type="ECO:0000256" key="7">
    <source>
        <dbReference type="ARBA" id="ARBA00023054"/>
    </source>
</evidence>
<dbReference type="PANTHER" id="PTHR45703">
    <property type="entry name" value="DYNEIN HEAVY CHAIN"/>
    <property type="match status" value="1"/>
</dbReference>
<dbReference type="GO" id="GO:0045505">
    <property type="term" value="F:dynein intermediate chain binding"/>
    <property type="evidence" value="ECO:0007669"/>
    <property type="project" value="InterPro"/>
</dbReference>
<protein>
    <recommendedName>
        <fullName evidence="17">Dynein heavy chain</fullName>
    </recommendedName>
</protein>
<evidence type="ECO:0000256" key="5">
    <source>
        <dbReference type="ARBA" id="ARBA00022840"/>
    </source>
</evidence>
<keyword evidence="3" id="KW-0493">Microtubule</keyword>
<dbReference type="Gene3D" id="3.40.50.300">
    <property type="entry name" value="P-loop containing nucleotide triphosphate hydrolases"/>
    <property type="match status" value="1"/>
</dbReference>
<accession>A0A813FQ34</accession>
<dbReference type="Gene3D" id="1.20.140.100">
    <property type="entry name" value="Dynein heavy chain, N-terminal domain 2"/>
    <property type="match status" value="1"/>
</dbReference>
<evidence type="ECO:0000313" key="16">
    <source>
        <dbReference type="Proteomes" id="UP000654075"/>
    </source>
</evidence>
<keyword evidence="11" id="KW-0966">Cell projection</keyword>
<evidence type="ECO:0000256" key="9">
    <source>
        <dbReference type="ARBA" id="ARBA00023175"/>
    </source>
</evidence>
<dbReference type="FunFam" id="1.20.140.100:FF:000004">
    <property type="entry name" value="Dynein axonemal heavy chain 6"/>
    <property type="match status" value="1"/>
</dbReference>
<feature type="domain" description="Dynein heavy chain hydrolytic ATP-binding dynein motor region" evidence="14">
    <location>
        <begin position="893"/>
        <end position="950"/>
    </location>
</feature>
<dbReference type="InterPro" id="IPR027417">
    <property type="entry name" value="P-loop_NTPase"/>
</dbReference>
<evidence type="ECO:0000256" key="8">
    <source>
        <dbReference type="ARBA" id="ARBA00023069"/>
    </source>
</evidence>
<dbReference type="GO" id="GO:0005524">
    <property type="term" value="F:ATP binding"/>
    <property type="evidence" value="ECO:0007669"/>
    <property type="project" value="UniProtKB-KW"/>
</dbReference>
<feature type="domain" description="Dynein heavy chain linker" evidence="13">
    <location>
        <begin position="343"/>
        <end position="756"/>
    </location>
</feature>
<dbReference type="OrthoDB" id="424310at2759"/>
<keyword evidence="7 12" id="KW-0175">Coiled coil</keyword>
<dbReference type="AlphaFoldDB" id="A0A813FQ34"/>
<dbReference type="Pfam" id="PF08393">
    <property type="entry name" value="DHC_N2"/>
    <property type="match status" value="1"/>
</dbReference>
<dbReference type="GO" id="GO:0007018">
    <property type="term" value="P:microtubule-based movement"/>
    <property type="evidence" value="ECO:0007669"/>
    <property type="project" value="InterPro"/>
</dbReference>
<keyword evidence="5" id="KW-0067">ATP-binding</keyword>
<dbReference type="EMBL" id="CAJNNV010025730">
    <property type="protein sequence ID" value="CAE8615865.1"/>
    <property type="molecule type" value="Genomic_DNA"/>
</dbReference>
<dbReference type="GO" id="GO:0005874">
    <property type="term" value="C:microtubule"/>
    <property type="evidence" value="ECO:0007669"/>
    <property type="project" value="UniProtKB-KW"/>
</dbReference>
<evidence type="ECO:0000256" key="6">
    <source>
        <dbReference type="ARBA" id="ARBA00023017"/>
    </source>
</evidence>
<sequence length="1027" mass="117698">MVGPKGTDIRFKHDLDQVCARLLLPYKDCTVSLKEFLRPDAKLREVVTGRQLLWEVKEDEDHIKAGYLRIEQIVRINLANAEKVLELYKPFLFLLDEEERVSSFLEEPAKTREDFSAYVQHLQDTVAKLNEQCPNLLRMQMMRVDCLDVNKKLVQCSQECVAKLLRSLSTRNQDRNGRLVKQFEHLNARITRQPNNEDQLVELEVAIENAASTEMPKLVNEYNDIKEWLYLTWDLDHMLEDDDYKAIYAASEWKNYATKIADRDNELKEDRMRIEGKLVERRTHFQDELTGLVNKVGKFKDKGSVRMLEDYLEQLNEIKKQLAAAMVNMEDINAKELHVGWAQTALEPFDKLWTLVAEHQKANTKWIRTPLFSGEIKPEEVEAEVSAMWRLSFKLKAQFEQDNLSKPANVAAKVKTDLDQFKENVPLLHALCNPGLRDRHWKEISNVVGFALEPDPSFTLQKVLDMDIGTYVAEIGEISESAAKEYQIESGLEGQIKEWEPIRMEFKDWGTTGTYIVAGASVDEVQTLLDDHVIKTQTMKGSPYAVNFAARLEEWEGFLSTVQDVIDIWLKVQGVWLYLEPIFSSEDIMQQMPTEGRLFREVDGTWREIMQKSIDNPAALTVFKQDNFLANLNSANEKLETVQKGLNDYLETKRLYFPRFFFLSNDNLLEILSETKDPKRVNAHIKKAFEGIQSLAFEADSKISGMISPEKELVPMTTWVDPVASLRLAWARGAVEVWLVQVENAMIESFRDQIFQSKDDYPLTPFVDWVQRWAGQVVIGIFNLYWTKEVNEALTNEGNPGMHRYGDKLVEVLGEIVGLVRTEIGKLVRCTLEALIVIFVHNKDTILELRDRGTSRIDDFDWLVQLRYFIEENPDVQGQDDLCVRITNSFLGYAYESLGNGGRLVITPLTDRCYRTCCGALHLLYGAAPEGPAGTGKTESVKDLAKALALDLGHSRPLRLVRPLNFTPPSENTGRCSLSLQAPEEKCLTDKSWRYRNTELNCRLLARSKTFGPGRALKVEVLARCGV</sequence>
<evidence type="ECO:0000256" key="11">
    <source>
        <dbReference type="ARBA" id="ARBA00023273"/>
    </source>
</evidence>
<dbReference type="InterPro" id="IPR013602">
    <property type="entry name" value="Dynein_heavy_linker"/>
</dbReference>
<evidence type="ECO:0000256" key="3">
    <source>
        <dbReference type="ARBA" id="ARBA00022701"/>
    </source>
</evidence>
<evidence type="ECO:0000313" key="15">
    <source>
        <dbReference type="EMBL" id="CAE8615865.1"/>
    </source>
</evidence>
<evidence type="ECO:0000256" key="4">
    <source>
        <dbReference type="ARBA" id="ARBA00022741"/>
    </source>
</evidence>
<dbReference type="Gene3D" id="3.20.180.20">
    <property type="entry name" value="Dynein heavy chain, N-terminal domain 2"/>
    <property type="match status" value="1"/>
</dbReference>
<dbReference type="Gene3D" id="1.20.58.1120">
    <property type="match status" value="1"/>
</dbReference>
<evidence type="ECO:0000256" key="1">
    <source>
        <dbReference type="ARBA" id="ARBA00004430"/>
    </source>
</evidence>
<name>A0A813FQ34_POLGL</name>
<dbReference type="GO" id="GO:0030286">
    <property type="term" value="C:dynein complex"/>
    <property type="evidence" value="ECO:0007669"/>
    <property type="project" value="UniProtKB-KW"/>
</dbReference>
<dbReference type="GO" id="GO:0051959">
    <property type="term" value="F:dynein light intermediate chain binding"/>
    <property type="evidence" value="ECO:0007669"/>
    <property type="project" value="InterPro"/>
</dbReference>
<dbReference type="GO" id="GO:0005930">
    <property type="term" value="C:axoneme"/>
    <property type="evidence" value="ECO:0007669"/>
    <property type="project" value="UniProtKB-SubCell"/>
</dbReference>
<gene>
    <name evidence="15" type="ORF">PGLA1383_LOCUS33573</name>
</gene>
<dbReference type="InterPro" id="IPR042228">
    <property type="entry name" value="Dynein_linker_3"/>
</dbReference>
<organism evidence="15 16">
    <name type="scientific">Polarella glacialis</name>
    <name type="common">Dinoflagellate</name>
    <dbReference type="NCBI Taxonomy" id="89957"/>
    <lineage>
        <taxon>Eukaryota</taxon>
        <taxon>Sar</taxon>
        <taxon>Alveolata</taxon>
        <taxon>Dinophyceae</taxon>
        <taxon>Suessiales</taxon>
        <taxon>Suessiaceae</taxon>
        <taxon>Polarella</taxon>
    </lineage>
</organism>